<feature type="region of interest" description="Disordered" evidence="1">
    <location>
        <begin position="139"/>
        <end position="189"/>
    </location>
</feature>
<accession>A0A1F5FK96</accession>
<dbReference type="EMBL" id="MFAM01000003">
    <property type="protein sequence ID" value="OGD80059.1"/>
    <property type="molecule type" value="Genomic_DNA"/>
</dbReference>
<evidence type="ECO:0000313" key="3">
    <source>
        <dbReference type="Proteomes" id="UP000176682"/>
    </source>
</evidence>
<feature type="compositionally biased region" description="Basic and acidic residues" evidence="1">
    <location>
        <begin position="139"/>
        <end position="183"/>
    </location>
</feature>
<dbReference type="Proteomes" id="UP000176682">
    <property type="component" value="Unassembled WGS sequence"/>
</dbReference>
<gene>
    <name evidence="2" type="ORF">A2368_02190</name>
</gene>
<comment type="caution">
    <text evidence="2">The sequence shown here is derived from an EMBL/GenBank/DDBJ whole genome shotgun (WGS) entry which is preliminary data.</text>
</comment>
<organism evidence="2 3">
    <name type="scientific">Candidatus Collierbacteria bacterium RIFOXYB1_FULL_49_13</name>
    <dbReference type="NCBI Taxonomy" id="1817728"/>
    <lineage>
        <taxon>Bacteria</taxon>
        <taxon>Candidatus Collieribacteriota</taxon>
    </lineage>
</organism>
<proteinExistence type="predicted"/>
<sequence length="319" mass="35797">MSNLRSKVASLAKEHPEFRSVLVPLLRKTATARFKFGDCVRVKVDKSLYSEMVDGVYVGKFGYPVVVVWNGNKPQGIKALHIEATPQVRKVEPKLLAHANKLYDAWVSRGWEPESGTERMAAVGKTAMEFTKAEWETYHKEHPGAKITDHNIVESKKDKKDDGKEEDEGKKDEEKKDGGDDRALPVPDGVDSEAWKKYLPDIKKNVGRLESSGVSVKTDPSDAFYGYLKCKHKGYEFGIGAEALAHPKNIESMVKRLPALFDQVGKWEKDWDADHRKGVFYTDIHPTIKRIMGDSKGGSLATQVVTEVMRNKGFRFTSG</sequence>
<protein>
    <submittedName>
        <fullName evidence="2">Uncharacterized protein</fullName>
    </submittedName>
</protein>
<name>A0A1F5FK96_9BACT</name>
<evidence type="ECO:0000256" key="1">
    <source>
        <dbReference type="SAM" id="MobiDB-lite"/>
    </source>
</evidence>
<reference evidence="2 3" key="1">
    <citation type="journal article" date="2016" name="Nat. Commun.">
        <title>Thousands of microbial genomes shed light on interconnected biogeochemical processes in an aquifer system.</title>
        <authorList>
            <person name="Anantharaman K."/>
            <person name="Brown C.T."/>
            <person name="Hug L.A."/>
            <person name="Sharon I."/>
            <person name="Castelle C.J."/>
            <person name="Probst A.J."/>
            <person name="Thomas B.C."/>
            <person name="Singh A."/>
            <person name="Wilkins M.J."/>
            <person name="Karaoz U."/>
            <person name="Brodie E.L."/>
            <person name="Williams K.H."/>
            <person name="Hubbard S.S."/>
            <person name="Banfield J.F."/>
        </authorList>
    </citation>
    <scope>NUCLEOTIDE SEQUENCE [LARGE SCALE GENOMIC DNA]</scope>
</reference>
<dbReference type="AlphaFoldDB" id="A0A1F5FK96"/>
<evidence type="ECO:0000313" key="2">
    <source>
        <dbReference type="EMBL" id="OGD80059.1"/>
    </source>
</evidence>